<organism evidence="2 3">
    <name type="scientific">Cyphellophora europaea (strain CBS 101466)</name>
    <name type="common">Phialophora europaea</name>
    <dbReference type="NCBI Taxonomy" id="1220924"/>
    <lineage>
        <taxon>Eukaryota</taxon>
        <taxon>Fungi</taxon>
        <taxon>Dikarya</taxon>
        <taxon>Ascomycota</taxon>
        <taxon>Pezizomycotina</taxon>
        <taxon>Eurotiomycetes</taxon>
        <taxon>Chaetothyriomycetidae</taxon>
        <taxon>Chaetothyriales</taxon>
        <taxon>Cyphellophoraceae</taxon>
        <taxon>Cyphellophora</taxon>
    </lineage>
</organism>
<evidence type="ECO:0000313" key="3">
    <source>
        <dbReference type="Proteomes" id="UP000030752"/>
    </source>
</evidence>
<sequence>MDDDPRNINFSPSSYYTWGHSIPVSPPYNYSQPRRSQAPTRRPQPSLIPPDQNRGGISIRGRANRGRGRGRSSNRDNPNLIDVQPFRRGGSAEYDPSNPSLGVDEPDVNAIRISDARNRLRDRLKSLTPETRLDSEPRPYKDAVPPFESASEPDPDLAPKSPPRQHPLQNLFQQMAANGAAPIPTGPAATHGQRTRRLPNHVQIADAYIFQQTIDERLRKIGVTPAREDALRLAGVQWIDQTRKALRLPVKTYDTACVYYHKFRLFHGDNEYAFVDAAAAALFTACKIEDTLKKSRDILCAAHNARAPSRSDHLSPDDPSFDAPSRAIVGTERLMLEASGFDFRSRHPQPLLVKLLKATGREKLDDISNTAWKISLDLYRTLAPLKMGAAAMAFSCLELAERMHGSWTDAKQQDTERRYKRWGVRREMVVETLLDLLDVYTSHQKSTALGPTLPLDAFLNVRIPLNEESARRRLPRYTEYHESTQPRGPEDGGYGRGPNGNMANGGNSGRSSKNTSPKDISPGNLSVPGTGGSGSTAATAASTHQTPSERGPQQGIRQRVGDRGREGTVRFMINPEREREEKAVVSEYGLRT</sequence>
<feature type="region of interest" description="Disordered" evidence="1">
    <location>
        <begin position="474"/>
        <end position="592"/>
    </location>
</feature>
<feature type="compositionally biased region" description="Polar residues" evidence="1">
    <location>
        <begin position="28"/>
        <end position="39"/>
    </location>
</feature>
<evidence type="ECO:0008006" key="4">
    <source>
        <dbReference type="Google" id="ProtNLM"/>
    </source>
</evidence>
<dbReference type="InterPro" id="IPR043198">
    <property type="entry name" value="Cyclin/Ssn8"/>
</dbReference>
<feature type="compositionally biased region" description="Basic and acidic residues" evidence="1">
    <location>
        <begin position="122"/>
        <end position="141"/>
    </location>
</feature>
<evidence type="ECO:0000256" key="1">
    <source>
        <dbReference type="SAM" id="MobiDB-lite"/>
    </source>
</evidence>
<evidence type="ECO:0000313" key="2">
    <source>
        <dbReference type="EMBL" id="ETN43647.1"/>
    </source>
</evidence>
<feature type="compositionally biased region" description="Basic and acidic residues" evidence="1">
    <location>
        <begin position="474"/>
        <end position="490"/>
    </location>
</feature>
<dbReference type="InParanoid" id="W2S4M8"/>
<keyword evidence="3" id="KW-1185">Reference proteome</keyword>
<dbReference type="STRING" id="1220924.W2S4M8"/>
<dbReference type="AlphaFoldDB" id="W2S4M8"/>
<dbReference type="HOGENOM" id="CLU_038278_1_0_1"/>
<dbReference type="PANTHER" id="PTHR10026">
    <property type="entry name" value="CYCLIN"/>
    <property type="match status" value="1"/>
</dbReference>
<dbReference type="OrthoDB" id="4951845at2759"/>
<protein>
    <recommendedName>
        <fullName evidence="4">Cyclin N-terminal domain-containing protein</fullName>
    </recommendedName>
</protein>
<reference evidence="2 3" key="1">
    <citation type="submission" date="2013-03" db="EMBL/GenBank/DDBJ databases">
        <title>The Genome Sequence of Phialophora europaea CBS 101466.</title>
        <authorList>
            <consortium name="The Broad Institute Genomics Platform"/>
            <person name="Cuomo C."/>
            <person name="de Hoog S."/>
            <person name="Gorbushina A."/>
            <person name="Walker B."/>
            <person name="Young S.K."/>
            <person name="Zeng Q."/>
            <person name="Gargeya S."/>
            <person name="Fitzgerald M."/>
            <person name="Haas B."/>
            <person name="Abouelleil A."/>
            <person name="Allen A.W."/>
            <person name="Alvarado L."/>
            <person name="Arachchi H.M."/>
            <person name="Berlin A.M."/>
            <person name="Chapman S.B."/>
            <person name="Gainer-Dewar J."/>
            <person name="Goldberg J."/>
            <person name="Griggs A."/>
            <person name="Gujja S."/>
            <person name="Hansen M."/>
            <person name="Howarth C."/>
            <person name="Imamovic A."/>
            <person name="Ireland A."/>
            <person name="Larimer J."/>
            <person name="McCowan C."/>
            <person name="Murphy C."/>
            <person name="Pearson M."/>
            <person name="Poon T.W."/>
            <person name="Priest M."/>
            <person name="Roberts A."/>
            <person name="Saif S."/>
            <person name="Shea T."/>
            <person name="Sisk P."/>
            <person name="Sykes S."/>
            <person name="Wortman J."/>
            <person name="Nusbaum C."/>
            <person name="Birren B."/>
        </authorList>
    </citation>
    <scope>NUCLEOTIDE SEQUENCE [LARGE SCALE GENOMIC DNA]</scope>
    <source>
        <strain evidence="2 3">CBS 101466</strain>
    </source>
</reference>
<feature type="region of interest" description="Disordered" evidence="1">
    <location>
        <begin position="122"/>
        <end position="166"/>
    </location>
</feature>
<feature type="region of interest" description="Disordered" evidence="1">
    <location>
        <begin position="1"/>
        <end position="109"/>
    </location>
</feature>
<dbReference type="Gene3D" id="1.10.472.10">
    <property type="entry name" value="Cyclin-like"/>
    <property type="match status" value="2"/>
</dbReference>
<dbReference type="GO" id="GO:0006357">
    <property type="term" value="P:regulation of transcription by RNA polymerase II"/>
    <property type="evidence" value="ECO:0007669"/>
    <property type="project" value="InterPro"/>
</dbReference>
<dbReference type="GeneID" id="19970145"/>
<dbReference type="GO" id="GO:0016538">
    <property type="term" value="F:cyclin-dependent protein serine/threonine kinase regulator activity"/>
    <property type="evidence" value="ECO:0007669"/>
    <property type="project" value="InterPro"/>
</dbReference>
<dbReference type="CDD" id="cd20546">
    <property type="entry name" value="CYCLIN_SpCG1C_ScCTK2-like_rpt2"/>
    <property type="match status" value="1"/>
</dbReference>
<accession>W2S4M8</accession>
<dbReference type="RefSeq" id="XP_008715383.1">
    <property type="nucleotide sequence ID" value="XM_008717161.1"/>
</dbReference>
<dbReference type="EMBL" id="KB822718">
    <property type="protein sequence ID" value="ETN43647.1"/>
    <property type="molecule type" value="Genomic_DNA"/>
</dbReference>
<dbReference type="Proteomes" id="UP000030752">
    <property type="component" value="Unassembled WGS sequence"/>
</dbReference>
<name>W2S4M8_CYPE1</name>
<feature type="compositionally biased region" description="Basic and acidic residues" evidence="1">
    <location>
        <begin position="575"/>
        <end position="584"/>
    </location>
</feature>
<dbReference type="SUPFAM" id="SSF47954">
    <property type="entry name" value="Cyclin-like"/>
    <property type="match status" value="2"/>
</dbReference>
<gene>
    <name evidence="2" type="ORF">HMPREF1541_02806</name>
</gene>
<dbReference type="VEuPathDB" id="FungiDB:HMPREF1541_02806"/>
<feature type="compositionally biased region" description="Basic and acidic residues" evidence="1">
    <location>
        <begin position="559"/>
        <end position="568"/>
    </location>
</feature>
<feature type="compositionally biased region" description="Polar residues" evidence="1">
    <location>
        <begin position="501"/>
        <end position="518"/>
    </location>
</feature>
<feature type="compositionally biased region" description="Basic residues" evidence="1">
    <location>
        <begin position="62"/>
        <end position="72"/>
    </location>
</feature>
<dbReference type="eggNOG" id="KOG0834">
    <property type="taxonomic scope" value="Eukaryota"/>
</dbReference>
<dbReference type="InterPro" id="IPR036915">
    <property type="entry name" value="Cyclin-like_sf"/>
</dbReference>
<proteinExistence type="predicted"/>